<evidence type="ECO:0000313" key="4">
    <source>
        <dbReference type="EMBL" id="MBM7491740.1"/>
    </source>
</evidence>
<evidence type="ECO:0000256" key="3">
    <source>
        <dbReference type="SAM" id="MobiDB-lite"/>
    </source>
</evidence>
<name>A0ABS2LUC2_9ACTN</name>
<dbReference type="Pfam" id="PF00106">
    <property type="entry name" value="adh_short"/>
    <property type="match status" value="1"/>
</dbReference>
<feature type="region of interest" description="Disordered" evidence="3">
    <location>
        <begin position="256"/>
        <end position="277"/>
    </location>
</feature>
<evidence type="ECO:0000256" key="2">
    <source>
        <dbReference type="ARBA" id="ARBA00023002"/>
    </source>
</evidence>
<organism evidence="4 5">
    <name type="scientific">Micromonospora luteifusca</name>
    <dbReference type="NCBI Taxonomy" id="709860"/>
    <lineage>
        <taxon>Bacteria</taxon>
        <taxon>Bacillati</taxon>
        <taxon>Actinomycetota</taxon>
        <taxon>Actinomycetes</taxon>
        <taxon>Micromonosporales</taxon>
        <taxon>Micromonosporaceae</taxon>
        <taxon>Micromonospora</taxon>
    </lineage>
</organism>
<dbReference type="InterPro" id="IPR036291">
    <property type="entry name" value="NAD(P)-bd_dom_sf"/>
</dbReference>
<dbReference type="InterPro" id="IPR002347">
    <property type="entry name" value="SDR_fam"/>
</dbReference>
<dbReference type="EMBL" id="JAFBBP010000001">
    <property type="protein sequence ID" value="MBM7491740.1"/>
    <property type="molecule type" value="Genomic_DNA"/>
</dbReference>
<evidence type="ECO:0000313" key="5">
    <source>
        <dbReference type="Proteomes" id="UP000764837"/>
    </source>
</evidence>
<dbReference type="Proteomes" id="UP000764837">
    <property type="component" value="Unassembled WGS sequence"/>
</dbReference>
<evidence type="ECO:0000256" key="1">
    <source>
        <dbReference type="ARBA" id="ARBA00006484"/>
    </source>
</evidence>
<keyword evidence="2" id="KW-0560">Oxidoreductase</keyword>
<dbReference type="Gene3D" id="3.40.50.720">
    <property type="entry name" value="NAD(P)-binding Rossmann-like Domain"/>
    <property type="match status" value="1"/>
</dbReference>
<keyword evidence="5" id="KW-1185">Reference proteome</keyword>
<sequence length="344" mass="36585">MTQNMTHRQHPIGSGFTAASTADEVLAGIELSGINVVITGGHQGLGLEATRALSKAGASVTVATRNPSRAAARLTGIERVDTGRLDLLDPGSIDAFVAQYRDSGRPLHILINNAGIMGGPLVRDARGYESQFATNHLGHFQLTHGLLPALRAANGARVVNLTSGGHRVSDIRWDDPHFTSGYDRMGMLGYGQSKTANVLFAVELDRRWAADGIRGYAVHPGIIYGTNLGPHIAEGMARTDTLSDEQLRAMGLIDESGQPVIDPDREHKTPQQGSSTSVFAATSPLLADIGGVYLKDNDISPLDENPQAITFGSGKLPPATVVPHAIDPQSAQRLWDLSEELLKA</sequence>
<comment type="caution">
    <text evidence="4">The sequence shown here is derived from an EMBL/GenBank/DDBJ whole genome shotgun (WGS) entry which is preliminary data.</text>
</comment>
<dbReference type="PANTHER" id="PTHR24320">
    <property type="entry name" value="RETINOL DEHYDROGENASE"/>
    <property type="match status" value="1"/>
</dbReference>
<gene>
    <name evidence="4" type="ORF">JOD64_002962</name>
</gene>
<dbReference type="SUPFAM" id="SSF51735">
    <property type="entry name" value="NAD(P)-binding Rossmann-fold domains"/>
    <property type="match status" value="1"/>
</dbReference>
<protein>
    <submittedName>
        <fullName evidence="4">NAD(P)-dependent dehydrogenase (Short-subunit alcohol dehydrogenase family)</fullName>
    </submittedName>
</protein>
<accession>A0ABS2LUC2</accession>
<dbReference type="PANTHER" id="PTHR24320:SF283">
    <property type="entry name" value="RETINOL DEHYDROGENASE 11"/>
    <property type="match status" value="1"/>
</dbReference>
<proteinExistence type="inferred from homology"/>
<reference evidence="4 5" key="1">
    <citation type="submission" date="2021-01" db="EMBL/GenBank/DDBJ databases">
        <title>Sequencing the genomes of 1000 actinobacteria strains.</title>
        <authorList>
            <person name="Klenk H.-P."/>
        </authorList>
    </citation>
    <scope>NUCLEOTIDE SEQUENCE [LARGE SCALE GENOMIC DNA]</scope>
    <source>
        <strain evidence="4 5">DSM 100204</strain>
    </source>
</reference>
<dbReference type="PRINTS" id="PR00081">
    <property type="entry name" value="GDHRDH"/>
</dbReference>
<comment type="similarity">
    <text evidence="1">Belongs to the short-chain dehydrogenases/reductases (SDR) family.</text>
</comment>
<dbReference type="RefSeq" id="WP_239559522.1">
    <property type="nucleotide sequence ID" value="NZ_JAFBBP010000001.1"/>
</dbReference>